<organism evidence="1">
    <name type="scientific">termite gut metagenome</name>
    <dbReference type="NCBI Taxonomy" id="433724"/>
    <lineage>
        <taxon>unclassified sequences</taxon>
        <taxon>metagenomes</taxon>
        <taxon>organismal metagenomes</taxon>
    </lineage>
</organism>
<gene>
    <name evidence="1" type="ORF">EZS27_000838</name>
</gene>
<reference evidence="1" key="1">
    <citation type="submission" date="2019-03" db="EMBL/GenBank/DDBJ databases">
        <title>Single cell metagenomics reveals metabolic interactions within the superorganism composed of flagellate Streblomastix strix and complex community of Bacteroidetes bacteria on its surface.</title>
        <authorList>
            <person name="Treitli S.C."/>
            <person name="Kolisko M."/>
            <person name="Husnik F."/>
            <person name="Keeling P."/>
            <person name="Hampl V."/>
        </authorList>
    </citation>
    <scope>NUCLEOTIDE SEQUENCE</scope>
    <source>
        <strain evidence="1">STM</strain>
    </source>
</reference>
<dbReference type="EMBL" id="SNRY01000008">
    <property type="protein sequence ID" value="KAA6351889.1"/>
    <property type="molecule type" value="Genomic_DNA"/>
</dbReference>
<proteinExistence type="predicted"/>
<comment type="caution">
    <text evidence="1">The sequence shown here is derived from an EMBL/GenBank/DDBJ whole genome shotgun (WGS) entry which is preliminary data.</text>
</comment>
<protein>
    <submittedName>
        <fullName evidence="1">Uncharacterized protein</fullName>
    </submittedName>
</protein>
<sequence length="43" mass="4875">MEEPLNSNIQVIVDLLMVELAESKSRFVDPLINGVFYLCEMSS</sequence>
<accession>A0A5J4T0B9</accession>
<dbReference type="AlphaFoldDB" id="A0A5J4T0B9"/>
<evidence type="ECO:0000313" key="1">
    <source>
        <dbReference type="EMBL" id="KAA6351889.1"/>
    </source>
</evidence>
<name>A0A5J4T0B9_9ZZZZ</name>